<name>A0A3P2AFQ4_9BACE</name>
<sequence length="125" mass="13871">MNKNGLVILFCLMAISIVSCKKTEIGFLKVDVSEVILTSSSSNQSFKVESNEAWEIDGENRELLIGGNAATFGWVLVSPFRGNSSKEVTLQLADTEKPTNREQITLKIIGNSGMRTITVRYRKEQ</sequence>
<keyword evidence="2" id="KW-1185">Reference proteome</keyword>
<comment type="caution">
    <text evidence="1">The sequence shown here is derived from an EMBL/GenBank/DDBJ whole genome shotgun (WGS) entry which is preliminary data.</text>
</comment>
<dbReference type="Proteomes" id="UP000279562">
    <property type="component" value="Unassembled WGS sequence"/>
</dbReference>
<dbReference type="GeneID" id="57240157"/>
<dbReference type="PROSITE" id="PS51257">
    <property type="entry name" value="PROKAR_LIPOPROTEIN"/>
    <property type="match status" value="1"/>
</dbReference>
<dbReference type="EMBL" id="RQYF01000010">
    <property type="protein sequence ID" value="RRD92473.1"/>
    <property type="molecule type" value="Genomic_DNA"/>
</dbReference>
<dbReference type="Gene3D" id="2.60.40.10">
    <property type="entry name" value="Immunoglobulins"/>
    <property type="match status" value="1"/>
</dbReference>
<evidence type="ECO:0008006" key="3">
    <source>
        <dbReference type="Google" id="ProtNLM"/>
    </source>
</evidence>
<evidence type="ECO:0000313" key="2">
    <source>
        <dbReference type="Proteomes" id="UP000279562"/>
    </source>
</evidence>
<organism evidence="1 2">
    <name type="scientific">Prevotella heparinolytica</name>
    <dbReference type="NCBI Taxonomy" id="28113"/>
    <lineage>
        <taxon>Bacteria</taxon>
        <taxon>Pseudomonadati</taxon>
        <taxon>Bacteroidota</taxon>
        <taxon>Bacteroidia</taxon>
        <taxon>Bacteroidales</taxon>
        <taxon>Bacteroidaceae</taxon>
        <taxon>Bacteroides</taxon>
    </lineage>
</organism>
<dbReference type="InterPro" id="IPR013783">
    <property type="entry name" value="Ig-like_fold"/>
</dbReference>
<reference evidence="1 2" key="1">
    <citation type="submission" date="2018-11" db="EMBL/GenBank/DDBJ databases">
        <title>Genomes From Bacteria Associated with the Canine Oral Cavity: a Test Case for Automated Genome-Based Taxonomic Assignment.</title>
        <authorList>
            <person name="Coil D.A."/>
            <person name="Jospin G."/>
            <person name="Darling A.E."/>
            <person name="Wallis C."/>
            <person name="Davis I.J."/>
            <person name="Harris S."/>
            <person name="Eisen J.A."/>
            <person name="Holcombe L.J."/>
            <person name="O'Flynn C."/>
        </authorList>
    </citation>
    <scope>NUCLEOTIDE SEQUENCE [LARGE SCALE GENOMIC DNA]</scope>
    <source>
        <strain evidence="1 2">OH1047_COT-310</strain>
    </source>
</reference>
<protein>
    <recommendedName>
        <fullName evidence="3">BACON domain-containing protein</fullName>
    </recommendedName>
</protein>
<gene>
    <name evidence="1" type="ORF">EII33_03975</name>
</gene>
<accession>A0A3P2AFQ4</accession>
<evidence type="ECO:0000313" key="1">
    <source>
        <dbReference type="EMBL" id="RRD92473.1"/>
    </source>
</evidence>
<dbReference type="RefSeq" id="WP_039419326.1">
    <property type="nucleotide sequence ID" value="NZ_RQYF01000010.1"/>
</dbReference>
<dbReference type="AlphaFoldDB" id="A0A3P2AFQ4"/>
<proteinExistence type="predicted"/>